<evidence type="ECO:0000313" key="2">
    <source>
        <dbReference type="EMBL" id="RDI57947.1"/>
    </source>
</evidence>
<gene>
    <name evidence="2" type="ORF">DES45_106261</name>
</gene>
<dbReference type="Proteomes" id="UP000254925">
    <property type="component" value="Unassembled WGS sequence"/>
</dbReference>
<feature type="domain" description="DUF2382" evidence="1">
    <location>
        <begin position="16"/>
        <end position="126"/>
    </location>
</feature>
<keyword evidence="3" id="KW-1185">Reference proteome</keyword>
<dbReference type="RefSeq" id="WP_114771169.1">
    <property type="nucleotide sequence ID" value="NZ_QQBB01000006.1"/>
</dbReference>
<dbReference type="EMBL" id="QQBB01000006">
    <property type="protein sequence ID" value="RDI57947.1"/>
    <property type="molecule type" value="Genomic_DNA"/>
</dbReference>
<evidence type="ECO:0000313" key="3">
    <source>
        <dbReference type="Proteomes" id="UP000254925"/>
    </source>
</evidence>
<accession>A0A370HIC3</accession>
<dbReference type="InterPro" id="IPR019060">
    <property type="entry name" value="DUF2382"/>
</dbReference>
<proteinExistence type="predicted"/>
<organism evidence="2 3">
    <name type="scientific">Microvirga subterranea</name>
    <dbReference type="NCBI Taxonomy" id="186651"/>
    <lineage>
        <taxon>Bacteria</taxon>
        <taxon>Pseudomonadati</taxon>
        <taxon>Pseudomonadota</taxon>
        <taxon>Alphaproteobacteria</taxon>
        <taxon>Hyphomicrobiales</taxon>
        <taxon>Methylobacteriaceae</taxon>
        <taxon>Microvirga</taxon>
    </lineage>
</organism>
<evidence type="ECO:0000259" key="1">
    <source>
        <dbReference type="Pfam" id="PF09557"/>
    </source>
</evidence>
<sequence length="146" mass="16402">MTDSPSRKGLPDDSVLPLVEETLRVDVHERVSARVRVRTATDVVQELARADLRSETVDITRVPVDRPVDAPPEIRTEGDVVIVPVVEEVLVVEKRLVLREELHIRRSVTTEHVEMPVNLRRQQAVVERLAADEAGSEESSSQETQD</sequence>
<reference evidence="2 3" key="1">
    <citation type="submission" date="2018-07" db="EMBL/GenBank/DDBJ databases">
        <title>Genomic Encyclopedia of Type Strains, Phase IV (KMG-IV): sequencing the most valuable type-strain genomes for metagenomic binning, comparative biology and taxonomic classification.</title>
        <authorList>
            <person name="Goeker M."/>
        </authorList>
    </citation>
    <scope>NUCLEOTIDE SEQUENCE [LARGE SCALE GENOMIC DNA]</scope>
    <source>
        <strain evidence="2 3">DSM 14364</strain>
    </source>
</reference>
<dbReference type="Pfam" id="PF09557">
    <property type="entry name" value="DUF2382"/>
    <property type="match status" value="1"/>
</dbReference>
<protein>
    <submittedName>
        <fullName evidence="2">Uncharacterized protein DUF2382</fullName>
    </submittedName>
</protein>
<dbReference type="AlphaFoldDB" id="A0A370HIC3"/>
<name>A0A370HIC3_9HYPH</name>
<comment type="caution">
    <text evidence="2">The sequence shown here is derived from an EMBL/GenBank/DDBJ whole genome shotgun (WGS) entry which is preliminary data.</text>
</comment>